<dbReference type="OrthoDB" id="36544at2759"/>
<dbReference type="PANTHER" id="PTHR30409">
    <property type="entry name" value="CARBAMATE KINASE"/>
    <property type="match status" value="1"/>
</dbReference>
<dbReference type="GO" id="GO:0005829">
    <property type="term" value="C:cytosol"/>
    <property type="evidence" value="ECO:0007669"/>
    <property type="project" value="TreeGrafter"/>
</dbReference>
<evidence type="ECO:0000313" key="6">
    <source>
        <dbReference type="EMBL" id="EGB04788.1"/>
    </source>
</evidence>
<dbReference type="OMA" id="EANNWIM"/>
<feature type="domain" description="Aspartate/glutamate/uridylate kinase" evidence="5">
    <location>
        <begin position="28"/>
        <end position="297"/>
    </location>
</feature>
<dbReference type="InterPro" id="IPR036393">
    <property type="entry name" value="AceGlu_kinase-like_sf"/>
</dbReference>
<feature type="compositionally biased region" description="Low complexity" evidence="4">
    <location>
        <begin position="346"/>
        <end position="363"/>
    </location>
</feature>
<name>F0YJF9_AURAN</name>
<dbReference type="AlphaFoldDB" id="F0YJF9"/>
<dbReference type="InParanoid" id="F0YJF9"/>
<dbReference type="Proteomes" id="UP000002729">
    <property type="component" value="Unassembled WGS sequence"/>
</dbReference>
<comment type="similarity">
    <text evidence="1">Belongs to the carbamate kinase family.</text>
</comment>
<dbReference type="InterPro" id="IPR001048">
    <property type="entry name" value="Asp/Glu/Uridylate_kinase"/>
</dbReference>
<feature type="region of interest" description="Disordered" evidence="4">
    <location>
        <begin position="346"/>
        <end position="374"/>
    </location>
</feature>
<dbReference type="GO" id="GO:0008804">
    <property type="term" value="F:carbamate kinase activity"/>
    <property type="evidence" value="ECO:0007669"/>
    <property type="project" value="InterPro"/>
</dbReference>
<dbReference type="Gene3D" id="3.40.1160.10">
    <property type="entry name" value="Acetylglutamate kinase-like"/>
    <property type="match status" value="1"/>
</dbReference>
<evidence type="ECO:0000313" key="7">
    <source>
        <dbReference type="Proteomes" id="UP000002729"/>
    </source>
</evidence>
<dbReference type="InterPro" id="IPR003964">
    <property type="entry name" value="Carb_kinase"/>
</dbReference>
<reference evidence="6 7" key="1">
    <citation type="journal article" date="2011" name="Proc. Natl. Acad. Sci. U.S.A.">
        <title>Niche of harmful alga Aureococcus anophagefferens revealed through ecogenomics.</title>
        <authorList>
            <person name="Gobler C.J."/>
            <person name="Berry D.L."/>
            <person name="Dyhrman S.T."/>
            <person name="Wilhelm S.W."/>
            <person name="Salamov A."/>
            <person name="Lobanov A.V."/>
            <person name="Zhang Y."/>
            <person name="Collier J.L."/>
            <person name="Wurch L.L."/>
            <person name="Kustka A.B."/>
            <person name="Dill B.D."/>
            <person name="Shah M."/>
            <person name="VerBerkmoes N.C."/>
            <person name="Kuo A."/>
            <person name="Terry A."/>
            <person name="Pangilinan J."/>
            <person name="Lindquist E.A."/>
            <person name="Lucas S."/>
            <person name="Paulsen I.T."/>
            <person name="Hattenrath-Lehmann T.K."/>
            <person name="Talmage S.C."/>
            <person name="Walker E.A."/>
            <person name="Koch F."/>
            <person name="Burson A.M."/>
            <person name="Marcoval M.A."/>
            <person name="Tang Y.Z."/>
            <person name="Lecleir G.R."/>
            <person name="Coyne K.J."/>
            <person name="Berg G.M."/>
            <person name="Bertrand E.M."/>
            <person name="Saito M.A."/>
            <person name="Gladyshev V.N."/>
            <person name="Grigoriev I.V."/>
        </authorList>
    </citation>
    <scope>NUCLEOTIDE SEQUENCE [LARGE SCALE GENOMIC DNA]</scope>
    <source>
        <strain evidence="7">CCMP 1984</strain>
    </source>
</reference>
<feature type="compositionally biased region" description="Basic residues" evidence="4">
    <location>
        <begin position="1"/>
        <end position="16"/>
    </location>
</feature>
<feature type="region of interest" description="Disordered" evidence="4">
    <location>
        <begin position="1"/>
        <end position="21"/>
    </location>
</feature>
<dbReference type="eggNOG" id="ENOG502S00U">
    <property type="taxonomic scope" value="Eukaryota"/>
</dbReference>
<dbReference type="GO" id="GO:0019546">
    <property type="term" value="P:L-arginine deiminase pathway"/>
    <property type="evidence" value="ECO:0007669"/>
    <property type="project" value="TreeGrafter"/>
</dbReference>
<evidence type="ECO:0000256" key="1">
    <source>
        <dbReference type="ARBA" id="ARBA00011066"/>
    </source>
</evidence>
<dbReference type="PANTHER" id="PTHR30409:SF1">
    <property type="entry name" value="CARBAMATE KINASE-RELATED"/>
    <property type="match status" value="1"/>
</dbReference>
<evidence type="ECO:0000256" key="4">
    <source>
        <dbReference type="SAM" id="MobiDB-lite"/>
    </source>
</evidence>
<keyword evidence="3" id="KW-0418">Kinase</keyword>
<dbReference type="GeneID" id="20221912"/>
<evidence type="ECO:0000256" key="2">
    <source>
        <dbReference type="ARBA" id="ARBA00022679"/>
    </source>
</evidence>
<dbReference type="SUPFAM" id="SSF53633">
    <property type="entry name" value="Carbamate kinase-like"/>
    <property type="match status" value="1"/>
</dbReference>
<evidence type="ECO:0000259" key="5">
    <source>
        <dbReference type="Pfam" id="PF00696"/>
    </source>
</evidence>
<dbReference type="EMBL" id="GL833147">
    <property type="protein sequence ID" value="EGB04788.1"/>
    <property type="molecule type" value="Genomic_DNA"/>
</dbReference>
<gene>
    <name evidence="6" type="primary">ARC1</name>
    <name evidence="6" type="ORF">AURANDRAFT_38859</name>
</gene>
<accession>F0YJF9</accession>
<protein>
    <submittedName>
        <fullName evidence="6">Putative aspartate</fullName>
    </submittedName>
</protein>
<dbReference type="KEGG" id="aaf:AURANDRAFT_38859"/>
<sequence length="374" mass="38692">MMRRVLLRSPRSHTRRAASSSGMLTGQRIVAAVGGNALQRRGDRLTIENMLKAAKQMVPAISAIRSAGNEVVLTHGNGPQVGELALERSNASFDVLGAESQGQIGYVLSQAFQSAGVNAAAIVTQTLVDAADPAFSEPMKFVGPVYGFKEAEALAKSLEWTVKQDGEYYRRVVASPTPRAILQLDAVKALLDAGQFAIAAGGGGAPVSRVFGDIVGVEGVVDKDATAALMARSLKANGLIILTDGGGIWERFGKPDGREMRMVTPQFLVARKSGQAFPGSMGPKVNACIDFVTRSAVPGAWAIIGDLNDAAELMAGTKGTLIKEDLGPGGGDVAWYDREDAEAAAEKGAAPAAAAAADGATAEAADETKAELAA</sequence>
<proteinExistence type="inferred from homology"/>
<dbReference type="PRINTS" id="PR01469">
    <property type="entry name" value="CARBMTKINASE"/>
</dbReference>
<dbReference type="RefSeq" id="XP_009040524.1">
    <property type="nucleotide sequence ID" value="XM_009042276.1"/>
</dbReference>
<evidence type="ECO:0000256" key="3">
    <source>
        <dbReference type="ARBA" id="ARBA00022777"/>
    </source>
</evidence>
<keyword evidence="7" id="KW-1185">Reference proteome</keyword>
<keyword evidence="2" id="KW-0808">Transferase</keyword>
<organism evidence="7">
    <name type="scientific">Aureococcus anophagefferens</name>
    <name type="common">Harmful bloom alga</name>
    <dbReference type="NCBI Taxonomy" id="44056"/>
    <lineage>
        <taxon>Eukaryota</taxon>
        <taxon>Sar</taxon>
        <taxon>Stramenopiles</taxon>
        <taxon>Ochrophyta</taxon>
        <taxon>Pelagophyceae</taxon>
        <taxon>Pelagomonadales</taxon>
        <taxon>Pelagomonadaceae</taxon>
        <taxon>Aureococcus</taxon>
    </lineage>
</organism>
<dbReference type="Pfam" id="PF00696">
    <property type="entry name" value="AA_kinase"/>
    <property type="match status" value="1"/>
</dbReference>